<sequence>MFYGGLVLTYLLFSDLIKLTFRPWHLLIHESFTTREVSFENRTEELGDILTLLANLEECGTGICHEVGLAALGTAINDSAAPTYINLIFALSLMGDMPTNKASTSDNAQKQSASNVVPIFYSVFLIFQTSKRYDFDSVWACVSHAAACHDNHQVGFAQRHLLFCLIMHLNESFNFQKMFGSFFYFTTAKFALYQSIASIVKMKHQVGFQSVAVAVI</sequence>
<evidence type="ECO:0000313" key="1">
    <source>
        <dbReference type="EMBL" id="KIP64963.1"/>
    </source>
</evidence>
<keyword evidence="2" id="KW-1185">Reference proteome</keyword>
<proteinExistence type="predicted"/>
<dbReference type="EMBL" id="JXQK01000004">
    <property type="protein sequence ID" value="KIP64963.1"/>
    <property type="molecule type" value="Genomic_DNA"/>
</dbReference>
<protein>
    <submittedName>
        <fullName evidence="1">Uncharacterized protein</fullName>
    </submittedName>
</protein>
<reference evidence="1 2" key="1">
    <citation type="submission" date="2015-01" db="EMBL/GenBank/DDBJ databases">
        <title>Comparative genomics of non-oral Prevotella species.</title>
        <authorList>
            <person name="Accetto T."/>
            <person name="Nograsek B."/>
            <person name="Avgustin G."/>
        </authorList>
    </citation>
    <scope>NUCLEOTIDE SEQUENCE [LARGE SCALE GENOMIC DNA]</scope>
    <source>
        <strain evidence="1 2">P5-119</strain>
    </source>
</reference>
<organism evidence="1 2">
    <name type="scientific">Prevotella pectinovora</name>
    <dbReference type="NCBI Taxonomy" id="1602169"/>
    <lineage>
        <taxon>Bacteria</taxon>
        <taxon>Pseudomonadati</taxon>
        <taxon>Bacteroidota</taxon>
        <taxon>Bacteroidia</taxon>
        <taxon>Bacteroidales</taxon>
        <taxon>Prevotellaceae</taxon>
        <taxon>Prevotella</taxon>
    </lineage>
</organism>
<dbReference type="Proteomes" id="UP000032046">
    <property type="component" value="Unassembled WGS sequence"/>
</dbReference>
<accession>A0A0D0J309</accession>
<dbReference type="AlphaFoldDB" id="A0A0D0J309"/>
<evidence type="ECO:0000313" key="2">
    <source>
        <dbReference type="Proteomes" id="UP000032046"/>
    </source>
</evidence>
<name>A0A0D0J309_9BACT</name>
<gene>
    <name evidence="1" type="ORF">ST44_00120</name>
</gene>
<comment type="caution">
    <text evidence="1">The sequence shown here is derived from an EMBL/GenBank/DDBJ whole genome shotgun (WGS) entry which is preliminary data.</text>
</comment>